<evidence type="ECO:0008006" key="5">
    <source>
        <dbReference type="Google" id="ProtNLM"/>
    </source>
</evidence>
<sequence length="618" mass="68438">MSHRLKYLLVLVLSFCLWVPALAQKVSFEAATPAIVSVDEPFRIEFVLNAKPDHFTPPASFGEFEVLAGPSTAQGQSVSIVNGKVTQSVSVTYTYVLQAHKPGKYTISPAIVRVDGQAYSSQPQTIEVVAADAMPQQGGGTVSKGEGAASRRPAAGVAADDMLVRVSVNRNEVYKGQPVKATFKLYTRVPMSGIEKATYPAFNGFWAQELNVDGYKWQRETYKGKVYDARVIKETLLYPQQLGKLYIEQFSLTVIAQIVTQNPQGGSLFDNFFGNGQSVEEVRKTLTAAPIQITVKDFPTGAPASFNGAVGRFQMQGDLDHDVLAANSSGVYQLKISGNGNLPLIQAPKVTMPSSFEQYNMKTTESLTHNGNGITGYRQFDYPFIPRAEGSYSVGPVEFSYFDPEQAKYVTLSAPQQNVEIKPDSTGGTSAGTGVISGVSKEDLKILDKDIRFIRIGESQFHRRGHLYFGSWAYWLALAVLTTITAALYFYLRKHLKELQNTSLVRHKRANKVALQRLKAALGYMTADEEKPFYEEMLKALWGYMSDKLNIPVANLTKDNIREELLKRSVDAEYINRFIEIISDCEYAQYSPSSSGQMTEIYNGAVKMLSKFESLIKK</sequence>
<dbReference type="GeneID" id="92815079"/>
<dbReference type="InterPro" id="IPR025738">
    <property type="entry name" value="BatD"/>
</dbReference>
<dbReference type="HOGENOM" id="CLU_016843_0_0_10"/>
<dbReference type="eggNOG" id="COG0457">
    <property type="taxonomic scope" value="Bacteria"/>
</dbReference>
<dbReference type="PATRIC" id="fig|742725.3.peg.1992"/>
<dbReference type="EMBL" id="ADLD01000013">
    <property type="protein sequence ID" value="EHB91844.1"/>
    <property type="molecule type" value="Genomic_DNA"/>
</dbReference>
<dbReference type="AlphaFoldDB" id="G5HB78"/>
<keyword evidence="4" id="KW-1185">Reference proteome</keyword>
<keyword evidence="2" id="KW-0732">Signal</keyword>
<proteinExistence type="predicted"/>
<evidence type="ECO:0000256" key="2">
    <source>
        <dbReference type="SAM" id="SignalP"/>
    </source>
</evidence>
<feature type="transmembrane region" description="Helical" evidence="1">
    <location>
        <begin position="472"/>
        <end position="492"/>
    </location>
</feature>
<protein>
    <recommendedName>
        <fullName evidence="5">BatD protein</fullName>
    </recommendedName>
</protein>
<evidence type="ECO:0000313" key="3">
    <source>
        <dbReference type="EMBL" id="EHB91844.1"/>
    </source>
</evidence>
<gene>
    <name evidence="3" type="ORF">HMPREF9450_01893</name>
</gene>
<name>G5HB78_9BACT</name>
<accession>G5HB78</accession>
<dbReference type="OrthoDB" id="2079210at2"/>
<feature type="signal peptide" evidence="2">
    <location>
        <begin position="1"/>
        <end position="23"/>
    </location>
</feature>
<keyword evidence="1" id="KW-0812">Transmembrane</keyword>
<organism evidence="3 4">
    <name type="scientific">Alistipes indistinctus YIT 12060</name>
    <dbReference type="NCBI Taxonomy" id="742725"/>
    <lineage>
        <taxon>Bacteria</taxon>
        <taxon>Pseudomonadati</taxon>
        <taxon>Bacteroidota</taxon>
        <taxon>Bacteroidia</taxon>
        <taxon>Bacteroidales</taxon>
        <taxon>Rikenellaceae</taxon>
        <taxon>Alistipes</taxon>
    </lineage>
</organism>
<keyword evidence="1" id="KW-0472">Membrane</keyword>
<dbReference type="Pfam" id="PF13584">
    <property type="entry name" value="BatD"/>
    <property type="match status" value="2"/>
</dbReference>
<dbReference type="PANTHER" id="PTHR40940:SF2">
    <property type="entry name" value="BATD"/>
    <property type="match status" value="1"/>
</dbReference>
<evidence type="ECO:0000256" key="1">
    <source>
        <dbReference type="SAM" id="Phobius"/>
    </source>
</evidence>
<keyword evidence="1" id="KW-1133">Transmembrane helix</keyword>
<comment type="caution">
    <text evidence="3">The sequence shown here is derived from an EMBL/GenBank/DDBJ whole genome shotgun (WGS) entry which is preliminary data.</text>
</comment>
<feature type="chain" id="PRO_5003478018" description="BatD protein" evidence="2">
    <location>
        <begin position="24"/>
        <end position="618"/>
    </location>
</feature>
<dbReference type="STRING" id="742725.HMPREF9450_01893"/>
<evidence type="ECO:0000313" key="4">
    <source>
        <dbReference type="Proteomes" id="UP000006008"/>
    </source>
</evidence>
<dbReference type="RefSeq" id="WP_009134699.1">
    <property type="nucleotide sequence ID" value="NZ_CP102250.1"/>
</dbReference>
<dbReference type="PANTHER" id="PTHR40940">
    <property type="entry name" value="PROTEIN BATD-RELATED"/>
    <property type="match status" value="1"/>
</dbReference>
<dbReference type="Proteomes" id="UP000006008">
    <property type="component" value="Unassembled WGS sequence"/>
</dbReference>
<reference evidence="3 4" key="1">
    <citation type="submission" date="2011-08" db="EMBL/GenBank/DDBJ databases">
        <title>The Genome Sequence of Alistipes indistinctus YIT 12060.</title>
        <authorList>
            <consortium name="The Broad Institute Genome Sequencing Platform"/>
            <person name="Earl A."/>
            <person name="Ward D."/>
            <person name="Feldgarden M."/>
            <person name="Gevers D."/>
            <person name="Morotomi M."/>
            <person name="Young S.K."/>
            <person name="Zeng Q."/>
            <person name="Gargeya S."/>
            <person name="Fitzgerald M."/>
            <person name="Haas B."/>
            <person name="Abouelleil A."/>
            <person name="Alvarado L."/>
            <person name="Arachchi H.M."/>
            <person name="Berlin A."/>
            <person name="Brown A."/>
            <person name="Chapman S.B."/>
            <person name="Chen Z."/>
            <person name="Dunbar C."/>
            <person name="Freedman E."/>
            <person name="Gearin G."/>
            <person name="Gellesch M."/>
            <person name="Goldberg J."/>
            <person name="Griggs A."/>
            <person name="Gujja S."/>
            <person name="Heiman D."/>
            <person name="Howarth C."/>
            <person name="Larson L."/>
            <person name="Lui A."/>
            <person name="MacDonald P.J.P."/>
            <person name="Montmayeur A."/>
            <person name="Murphy C."/>
            <person name="Neiman D."/>
            <person name="Pearson M."/>
            <person name="Priest M."/>
            <person name="Roberts A."/>
            <person name="Saif S."/>
            <person name="Shea T."/>
            <person name="Shenoy N."/>
            <person name="Sisk P."/>
            <person name="Stolte C."/>
            <person name="Sykes S."/>
            <person name="Wortman J."/>
            <person name="Nusbaum C."/>
            <person name="Birren B."/>
        </authorList>
    </citation>
    <scope>NUCLEOTIDE SEQUENCE [LARGE SCALE GENOMIC DNA]</scope>
    <source>
        <strain evidence="3 4">YIT 12060</strain>
    </source>
</reference>